<name>A0A3S4ATA5_9PEZI</name>
<dbReference type="Proteomes" id="UP000289323">
    <property type="component" value="Unassembled WGS sequence"/>
</dbReference>
<protein>
    <submittedName>
        <fullName evidence="1">834de90b-d3db-4938-b599-776f90aca2a4</fullName>
    </submittedName>
</protein>
<reference evidence="1 2" key="1">
    <citation type="submission" date="2018-04" db="EMBL/GenBank/DDBJ databases">
        <authorList>
            <person name="Huttner S."/>
            <person name="Dainat J."/>
        </authorList>
    </citation>
    <scope>NUCLEOTIDE SEQUENCE [LARGE SCALE GENOMIC DNA]</scope>
</reference>
<evidence type="ECO:0000313" key="2">
    <source>
        <dbReference type="Proteomes" id="UP000289323"/>
    </source>
</evidence>
<evidence type="ECO:0000313" key="1">
    <source>
        <dbReference type="EMBL" id="SPQ22455.1"/>
    </source>
</evidence>
<gene>
    <name evidence="1" type="ORF">TT172_LOCUS4874</name>
</gene>
<dbReference type="EMBL" id="OUUZ01000009">
    <property type="protein sequence ID" value="SPQ22455.1"/>
    <property type="molecule type" value="Genomic_DNA"/>
</dbReference>
<organism evidence="1 2">
    <name type="scientific">Thermothielavioides terrestris</name>
    <dbReference type="NCBI Taxonomy" id="2587410"/>
    <lineage>
        <taxon>Eukaryota</taxon>
        <taxon>Fungi</taxon>
        <taxon>Dikarya</taxon>
        <taxon>Ascomycota</taxon>
        <taxon>Pezizomycotina</taxon>
        <taxon>Sordariomycetes</taxon>
        <taxon>Sordariomycetidae</taxon>
        <taxon>Sordariales</taxon>
        <taxon>Chaetomiaceae</taxon>
        <taxon>Thermothielavioides</taxon>
    </lineage>
</organism>
<accession>A0A3S4ATA5</accession>
<sequence>MTGISDATQPVVVFRGAPVPISSLTQALFAAAMQIISDRTLLPFRFGPAKLPLDDAGSDALELPSSKLDAALAWL</sequence>
<dbReference type="AlphaFoldDB" id="A0A3S4ATA5"/>
<proteinExistence type="predicted"/>